<accession>A0A8F0FBL2</accession>
<gene>
    <name evidence="1" type="primary">orf388</name>
</gene>
<proteinExistence type="predicted"/>
<dbReference type="EMBL" id="MZ156045">
    <property type="protein sequence ID" value="QWK44215.1"/>
    <property type="molecule type" value="Genomic_DNA"/>
</dbReference>
<geneLocation type="mitochondrion" evidence="1"/>
<protein>
    <submittedName>
        <fullName evidence="1">Uncharacterized protein</fullName>
    </submittedName>
</protein>
<dbReference type="AlphaFoldDB" id="A0A8F0FBL2"/>
<name>A0A8F0FBL2_AKKLU</name>
<sequence length="388" mass="45411">MGKAKKHSENDLSKYYDSCPIFKKYCQFDLWSEDFCEYDNIKYCEFYISLYTYAFTRRFLLNNFSPSCLAVLYTSPFLIKFIRSGFFKYIDFNFLSLFHDNCFFYPRGSGRDIEIFVEEYFKKYIKIKFEEDILACLIKSLYLFVPKSLKDSTMGRFNIFYGNLFTDSRGFYSVMTVEYLKSSLFCFVSPSSMLFDSFTVGTVYKSVKRYKVPLKDGLFNLSNLFLENTYYGWGSFFIIRSEDTSYPDQFFIDLVFYDALKNHKYFTEVSLLPLGYELCFCTFLKIHYKPSTFILNKPTFIRKSGIQVLIQSIEALEVFDYQINDIGLYREVRKIFPGSLEVIGVKPSCKNVTCTFKGFNGLSQTCVKKSTLTLGKSASKSVVTLKKN</sequence>
<evidence type="ECO:0000313" key="1">
    <source>
        <dbReference type="EMBL" id="QWK44215.1"/>
    </source>
</evidence>
<reference evidence="1" key="1">
    <citation type="journal article" date="2021" name="Genome Biol. Evol.">
        <title>Genomic rearrangements and sequence evolution across brown algal organelles.</title>
        <authorList>
            <person name="Starko S."/>
            <person name="Bringloe T.T."/>
            <person name="Gomez M.S."/>
            <person name="Darby H."/>
            <person name="Graham S.W."/>
            <person name="Martone P.T."/>
        </authorList>
    </citation>
    <scope>NUCLEOTIDE SEQUENCE</scope>
</reference>
<organism evidence="1">
    <name type="scientific">Akkesiphycus lubricus</name>
    <name type="common">Brown alga</name>
    <dbReference type="NCBI Taxonomy" id="3022"/>
    <lineage>
        <taxon>Eukaryota</taxon>
        <taxon>Sar</taxon>
        <taxon>Stramenopiles</taxon>
        <taxon>Ochrophyta</taxon>
        <taxon>PX clade</taxon>
        <taxon>Phaeophyceae</taxon>
        <taxon>Laminariales</taxon>
        <taxon>Akkesiphycaceae</taxon>
        <taxon>Akkesiphycus</taxon>
    </lineage>
</organism>
<keyword evidence="1" id="KW-0496">Mitochondrion</keyword>